<gene>
    <name evidence="3" type="ORF">MOV92_04090</name>
</gene>
<name>A0ABY3XFP8_9GAMM</name>
<keyword evidence="1" id="KW-1133">Transmembrane helix</keyword>
<dbReference type="SUPFAM" id="SSF81324">
    <property type="entry name" value="Voltage-gated potassium channels"/>
    <property type="match status" value="1"/>
</dbReference>
<evidence type="ECO:0000313" key="4">
    <source>
        <dbReference type="Proteomes" id="UP000829194"/>
    </source>
</evidence>
<dbReference type="RefSeq" id="WP_057941693.1">
    <property type="nucleotide sequence ID" value="NZ_CP011131.1"/>
</dbReference>
<feature type="transmembrane region" description="Helical" evidence="1">
    <location>
        <begin position="43"/>
        <end position="63"/>
    </location>
</feature>
<dbReference type="Gene3D" id="1.10.287.70">
    <property type="match status" value="1"/>
</dbReference>
<keyword evidence="1" id="KW-0472">Membrane</keyword>
<organism evidence="3 4">
    <name type="scientific">Lysobacter gummosus</name>
    <dbReference type="NCBI Taxonomy" id="262324"/>
    <lineage>
        <taxon>Bacteria</taxon>
        <taxon>Pseudomonadati</taxon>
        <taxon>Pseudomonadota</taxon>
        <taxon>Gammaproteobacteria</taxon>
        <taxon>Lysobacterales</taxon>
        <taxon>Lysobacteraceae</taxon>
        <taxon>Lysobacter</taxon>
    </lineage>
</organism>
<feature type="transmembrane region" description="Helical" evidence="1">
    <location>
        <begin position="96"/>
        <end position="116"/>
    </location>
</feature>
<dbReference type="Proteomes" id="UP000829194">
    <property type="component" value="Chromosome"/>
</dbReference>
<keyword evidence="4" id="KW-1185">Reference proteome</keyword>
<protein>
    <submittedName>
        <fullName evidence="3">Ion channel</fullName>
    </submittedName>
</protein>
<proteinExistence type="predicted"/>
<evidence type="ECO:0000313" key="3">
    <source>
        <dbReference type="EMBL" id="UNP30463.1"/>
    </source>
</evidence>
<dbReference type="Pfam" id="PF07885">
    <property type="entry name" value="Ion_trans_2"/>
    <property type="match status" value="1"/>
</dbReference>
<sequence length="228" mass="24667">MSDLSYASLKWRALARRHPSAFLLAAQLLSMLAYPLFEPGGHGRVVFGAFGVLVLALAVWVVNRSPAIKWIAWLLAVPAFALSVLSVLIVSPGLLVLSSALEAAVYFYAAGALIAYMMSDHKVTADELFAAGATFTLLAWGFAYAFLVCQAWYPGSFVGAERPGEPRTWIELLFLSFTNLSAVGLGDILPMSPAARVLTMFEQFAGVGYIAAVVSRLIGLTMLRHERH</sequence>
<feature type="transmembrane region" description="Helical" evidence="1">
    <location>
        <begin position="21"/>
        <end position="37"/>
    </location>
</feature>
<reference evidence="3 4" key="1">
    <citation type="submission" date="2022-03" db="EMBL/GenBank/DDBJ databases">
        <title>Complete genome sequence of Lysobacter capsici VKM B-2533 and Lysobacter gummosus 10.1.1, promising sources of lytic agents.</title>
        <authorList>
            <person name="Tarlachkov S.V."/>
            <person name="Kudryakova I.V."/>
            <person name="Afoshin A.S."/>
            <person name="Leontyevskaya E.A."/>
            <person name="Leontyevskaya N.V."/>
        </authorList>
    </citation>
    <scope>NUCLEOTIDE SEQUENCE [LARGE SCALE GENOMIC DNA]</scope>
    <source>
        <strain evidence="3 4">10.1.1</strain>
    </source>
</reference>
<keyword evidence="1" id="KW-0812">Transmembrane</keyword>
<dbReference type="EMBL" id="CP093547">
    <property type="protein sequence ID" value="UNP30463.1"/>
    <property type="molecule type" value="Genomic_DNA"/>
</dbReference>
<feature type="domain" description="Potassium channel" evidence="2">
    <location>
        <begin position="136"/>
        <end position="218"/>
    </location>
</feature>
<evidence type="ECO:0000259" key="2">
    <source>
        <dbReference type="Pfam" id="PF07885"/>
    </source>
</evidence>
<evidence type="ECO:0000256" key="1">
    <source>
        <dbReference type="SAM" id="Phobius"/>
    </source>
</evidence>
<accession>A0ABY3XFP8</accession>
<feature type="transmembrane region" description="Helical" evidence="1">
    <location>
        <begin position="128"/>
        <end position="153"/>
    </location>
</feature>
<feature type="transmembrane region" description="Helical" evidence="1">
    <location>
        <begin position="70"/>
        <end position="90"/>
    </location>
</feature>
<dbReference type="InterPro" id="IPR013099">
    <property type="entry name" value="K_chnl_dom"/>
</dbReference>
<feature type="transmembrane region" description="Helical" evidence="1">
    <location>
        <begin position="204"/>
        <end position="223"/>
    </location>
</feature>